<feature type="compositionally biased region" description="Low complexity" evidence="2">
    <location>
        <begin position="394"/>
        <end position="408"/>
    </location>
</feature>
<feature type="compositionally biased region" description="Polar residues" evidence="2">
    <location>
        <begin position="382"/>
        <end position="393"/>
    </location>
</feature>
<comment type="caution">
    <text evidence="4">The sequence shown here is derived from an EMBL/GenBank/DDBJ whole genome shotgun (WGS) entry which is preliminary data.</text>
</comment>
<feature type="compositionally biased region" description="Polar residues" evidence="2">
    <location>
        <begin position="586"/>
        <end position="596"/>
    </location>
</feature>
<dbReference type="EMBL" id="LPNM01000006">
    <property type="protein sequence ID" value="OEJ86572.1"/>
    <property type="molecule type" value="Genomic_DNA"/>
</dbReference>
<accession>A0A1E5RI45</accession>
<feature type="compositionally biased region" description="Low complexity" evidence="2">
    <location>
        <begin position="17"/>
        <end position="32"/>
    </location>
</feature>
<sequence>MSSITSQHTPGHPNKKSSISDSSSNTSPNASSFVLANPSSTPNFQGTPLNANGYVKDTQSGTPGTKRTNSSGTLLGSSHNRYVSENAEFATNAFYSHDNMFNKMNDMFQQMNVHPSQQNVASNEEKVSDEGIPFYNEKFHSKDKQVQSAVHQQMQSSGSGLGSMGTLFQSPSLVASTHSSPSSTDVNMYGLHGLNQQTQNYPLTSNPYLNNNLTGPQLYTAAQQIPQSNRDQNTALRSSSYMNYIYETAPVYSEGRNDALTSNKSLNDFNGNSKYVNNVIDRNNGNKTNDSIYQMQSFLGGAHNFESTNPVNQNHDNAVLESSNHMQSGYLNTPLTRSLSTPPFDSIRPNLRGKFSGNSYMNVFQNDAPHTSGLDAQGMLNHYSNGVPSATGSNNNNNNNNNNNTNFNAKNISNAQYLQHSSNQQRDYAYDVFRGDQAGETPLSTGSMYNQSQNTNMAQTAGSAVMMTVAESNYDPNSSTPSTPKFFTSAMRSSSSSSSGNPFTTSFGASSASNLNNTATNTGGNPSFYNAAYRNSSAWPAQNSNNLSPMTPLSSSSVSSAGNHIGAMPLGTAPHSHHDHHMKLNHNASYYNSHTGSNKESKSNTDGGPGNQYHTPNSHNNSGNNSNNNSNTTSPNISAFAAPVLPPPQASLPGNGLITTVDNKSEASGNLQKLYKEYGLKYFSSELCFKFITDLKERVMQEFVKPLMAPSKPVKNTRLNQFLNYLINCNEQYGVHSHVEPFVSNQGKKLVLVCLKNGKLELLSVSKNLSCSNTFKQHDLVIIDGDRGNDLGLVLDPELSFPMALLINFLKKKIHFDSLITSLDTHFSNDSFIDTLMNNAKLINPKHYDIVELTQLIIPSKQVLRFAIPQEVTSSLYGKFCEELKALKFAQAKLRNLNNRNSSTALNIRILNAEFQFDKKKLTFYYVCHKRNDFRELIKELFKFYKTRIWLCAIPNNLDIETKYYSHTLHEYNLVHKNTTTQGRKGGADVQDNLHSRQQFPAVFPDVELDNFQIGVYIELTKQLF</sequence>
<feature type="compositionally biased region" description="Low complexity" evidence="2">
    <location>
        <begin position="543"/>
        <end position="560"/>
    </location>
</feature>
<evidence type="ECO:0000256" key="1">
    <source>
        <dbReference type="SAM" id="Coils"/>
    </source>
</evidence>
<dbReference type="InterPro" id="IPR047767">
    <property type="entry name" value="PSP1-like"/>
</dbReference>
<dbReference type="OrthoDB" id="243127at2759"/>
<organism evidence="4 5">
    <name type="scientific">Hanseniaspora osmophila</name>
    <dbReference type="NCBI Taxonomy" id="56408"/>
    <lineage>
        <taxon>Eukaryota</taxon>
        <taxon>Fungi</taxon>
        <taxon>Dikarya</taxon>
        <taxon>Ascomycota</taxon>
        <taxon>Saccharomycotina</taxon>
        <taxon>Saccharomycetes</taxon>
        <taxon>Saccharomycodales</taxon>
        <taxon>Saccharomycodaceae</taxon>
        <taxon>Hanseniaspora</taxon>
    </lineage>
</organism>
<feature type="region of interest" description="Disordered" evidence="2">
    <location>
        <begin position="1"/>
        <end position="78"/>
    </location>
</feature>
<name>A0A1E5RI45_9ASCO</name>
<feature type="compositionally biased region" description="Basic residues" evidence="2">
    <location>
        <begin position="575"/>
        <end position="584"/>
    </location>
</feature>
<feature type="compositionally biased region" description="Polar residues" evidence="2">
    <location>
        <begin position="37"/>
        <end position="50"/>
    </location>
</feature>
<evidence type="ECO:0000313" key="4">
    <source>
        <dbReference type="EMBL" id="OEJ86572.1"/>
    </source>
</evidence>
<dbReference type="GO" id="GO:0005737">
    <property type="term" value="C:cytoplasm"/>
    <property type="evidence" value="ECO:0007669"/>
    <property type="project" value="TreeGrafter"/>
</dbReference>
<feature type="compositionally biased region" description="Polar residues" evidence="2">
    <location>
        <begin position="57"/>
        <end position="78"/>
    </location>
</feature>
<protein>
    <recommendedName>
        <fullName evidence="3">PSP1 C-terminal domain-containing protein</fullName>
    </recommendedName>
</protein>
<dbReference type="PANTHER" id="PTHR43830">
    <property type="entry name" value="PROTEIN PSP1"/>
    <property type="match status" value="1"/>
</dbReference>
<evidence type="ECO:0000259" key="3">
    <source>
        <dbReference type="PROSITE" id="PS51411"/>
    </source>
</evidence>
<feature type="region of interest" description="Disordered" evidence="2">
    <location>
        <begin position="543"/>
        <end position="646"/>
    </location>
</feature>
<evidence type="ECO:0000256" key="2">
    <source>
        <dbReference type="SAM" id="MobiDB-lite"/>
    </source>
</evidence>
<dbReference type="InParanoid" id="A0A1E5RI45"/>
<dbReference type="Pfam" id="PF04468">
    <property type="entry name" value="PSP1"/>
    <property type="match status" value="1"/>
</dbReference>
<dbReference type="InterPro" id="IPR007557">
    <property type="entry name" value="PSP1_C"/>
</dbReference>
<dbReference type="PANTHER" id="PTHR43830:SF3">
    <property type="entry name" value="PROTEIN PSP1"/>
    <property type="match status" value="1"/>
</dbReference>
<feature type="compositionally biased region" description="Low complexity" evidence="2">
    <location>
        <begin position="478"/>
        <end position="499"/>
    </location>
</feature>
<feature type="domain" description="PSP1 C-terminal" evidence="3">
    <location>
        <begin position="861"/>
        <end position="954"/>
    </location>
</feature>
<evidence type="ECO:0000313" key="5">
    <source>
        <dbReference type="Proteomes" id="UP000095728"/>
    </source>
</evidence>
<gene>
    <name evidence="4" type="ORF">AWRI3579_g1609</name>
</gene>
<feature type="coiled-coil region" evidence="1">
    <location>
        <begin position="887"/>
        <end position="914"/>
    </location>
</feature>
<dbReference type="Proteomes" id="UP000095728">
    <property type="component" value="Unassembled WGS sequence"/>
</dbReference>
<reference evidence="5" key="1">
    <citation type="journal article" date="2016" name="Genome Announc.">
        <title>Genome sequences of three species of Hanseniaspora isolated from spontaneous wine fermentations.</title>
        <authorList>
            <person name="Sternes P.R."/>
            <person name="Lee D."/>
            <person name="Kutyna D.R."/>
            <person name="Borneman A.R."/>
        </authorList>
    </citation>
    <scope>NUCLEOTIDE SEQUENCE [LARGE SCALE GENOMIC DNA]</scope>
    <source>
        <strain evidence="5">AWRI3579</strain>
    </source>
</reference>
<feature type="region of interest" description="Disordered" evidence="2">
    <location>
        <begin position="475"/>
        <end position="503"/>
    </location>
</feature>
<keyword evidence="1" id="KW-0175">Coiled coil</keyword>
<dbReference type="PROSITE" id="PS51411">
    <property type="entry name" value="PSP1_C"/>
    <property type="match status" value="1"/>
</dbReference>
<dbReference type="AlphaFoldDB" id="A0A1E5RI45"/>
<proteinExistence type="predicted"/>
<feature type="region of interest" description="Disordered" evidence="2">
    <location>
        <begin position="379"/>
        <end position="408"/>
    </location>
</feature>
<feature type="compositionally biased region" description="Low complexity" evidence="2">
    <location>
        <begin position="614"/>
        <end position="636"/>
    </location>
</feature>
<keyword evidence="5" id="KW-1185">Reference proteome</keyword>